<dbReference type="AlphaFoldDB" id="A0A1I7WRL0"/>
<reference evidence="2" key="1">
    <citation type="submission" date="2016-11" db="UniProtKB">
        <authorList>
            <consortium name="WormBaseParasite"/>
        </authorList>
    </citation>
    <scope>IDENTIFICATION</scope>
</reference>
<proteinExistence type="predicted"/>
<keyword evidence="1" id="KW-1185">Reference proteome</keyword>
<sequence>MYLLMIHPRMAAVYCNFSLCNCTWCCERRRSSRCCYSFSNHSSSTGVRLLVLICKFIVPFKMFCIFLELINVL</sequence>
<organism evidence="1 2">
    <name type="scientific">Heterorhabditis bacteriophora</name>
    <name type="common">Entomopathogenic nematode worm</name>
    <dbReference type="NCBI Taxonomy" id="37862"/>
    <lineage>
        <taxon>Eukaryota</taxon>
        <taxon>Metazoa</taxon>
        <taxon>Ecdysozoa</taxon>
        <taxon>Nematoda</taxon>
        <taxon>Chromadorea</taxon>
        <taxon>Rhabditida</taxon>
        <taxon>Rhabditina</taxon>
        <taxon>Rhabditomorpha</taxon>
        <taxon>Strongyloidea</taxon>
        <taxon>Heterorhabditidae</taxon>
        <taxon>Heterorhabditis</taxon>
    </lineage>
</organism>
<dbReference type="WBParaSite" id="Hba_07819">
    <property type="protein sequence ID" value="Hba_07819"/>
    <property type="gene ID" value="Hba_07819"/>
</dbReference>
<dbReference type="Proteomes" id="UP000095283">
    <property type="component" value="Unplaced"/>
</dbReference>
<name>A0A1I7WRL0_HETBA</name>
<accession>A0A1I7WRL0</accession>
<evidence type="ECO:0000313" key="2">
    <source>
        <dbReference type="WBParaSite" id="Hba_07819"/>
    </source>
</evidence>
<evidence type="ECO:0000313" key="1">
    <source>
        <dbReference type="Proteomes" id="UP000095283"/>
    </source>
</evidence>
<protein>
    <submittedName>
        <fullName evidence="2">Secreted protein</fullName>
    </submittedName>
</protein>